<protein>
    <submittedName>
        <fullName evidence="3">EAL domain-containing protein</fullName>
    </submittedName>
</protein>
<reference evidence="3" key="1">
    <citation type="submission" date="2017-02" db="UniProtKB">
        <authorList>
            <consortium name="WormBaseParasite"/>
        </authorList>
    </citation>
    <scope>IDENTIFICATION</scope>
</reference>
<dbReference type="EMBL" id="UZAG01016754">
    <property type="protein sequence ID" value="VDO30579.1"/>
    <property type="molecule type" value="Genomic_DNA"/>
</dbReference>
<name>A0A0R3QTK4_9BILA</name>
<accession>A0A0R3QTK4</accession>
<sequence>MRSSACARSGVNETLREEASIKFSGFGCTKACRAFRTALTSYPASLCVSE</sequence>
<dbReference type="Proteomes" id="UP000280834">
    <property type="component" value="Unassembled WGS sequence"/>
</dbReference>
<dbReference type="WBParaSite" id="BTMF_0001105601-mRNA-1">
    <property type="protein sequence ID" value="BTMF_0001105601-mRNA-1"/>
    <property type="gene ID" value="BTMF_0001105601"/>
</dbReference>
<dbReference type="AlphaFoldDB" id="A0A0R3QTK4"/>
<organism evidence="3">
    <name type="scientific">Brugia timori</name>
    <dbReference type="NCBI Taxonomy" id="42155"/>
    <lineage>
        <taxon>Eukaryota</taxon>
        <taxon>Metazoa</taxon>
        <taxon>Ecdysozoa</taxon>
        <taxon>Nematoda</taxon>
        <taxon>Chromadorea</taxon>
        <taxon>Rhabditida</taxon>
        <taxon>Spirurina</taxon>
        <taxon>Spiruromorpha</taxon>
        <taxon>Filarioidea</taxon>
        <taxon>Onchocercidae</taxon>
        <taxon>Brugia</taxon>
    </lineage>
</organism>
<evidence type="ECO:0000313" key="3">
    <source>
        <dbReference type="WBParaSite" id="BTMF_0001105601-mRNA-1"/>
    </source>
</evidence>
<keyword evidence="2" id="KW-1185">Reference proteome</keyword>
<evidence type="ECO:0000313" key="1">
    <source>
        <dbReference type="EMBL" id="VDO30579.1"/>
    </source>
</evidence>
<gene>
    <name evidence="1" type="ORF">BTMF_LOCUS9090</name>
</gene>
<reference evidence="1 2" key="2">
    <citation type="submission" date="2018-11" db="EMBL/GenBank/DDBJ databases">
        <authorList>
            <consortium name="Pathogen Informatics"/>
        </authorList>
    </citation>
    <scope>NUCLEOTIDE SEQUENCE [LARGE SCALE GENOMIC DNA]</scope>
</reference>
<proteinExistence type="predicted"/>
<evidence type="ECO:0000313" key="2">
    <source>
        <dbReference type="Proteomes" id="UP000280834"/>
    </source>
</evidence>